<dbReference type="Proteomes" id="UP000178149">
    <property type="component" value="Unassembled WGS sequence"/>
</dbReference>
<gene>
    <name evidence="1" type="ORF">A2V95_03405</name>
</gene>
<proteinExistence type="predicted"/>
<evidence type="ECO:0008006" key="3">
    <source>
        <dbReference type="Google" id="ProtNLM"/>
    </source>
</evidence>
<reference evidence="1 2" key="1">
    <citation type="journal article" date="2016" name="Nat. Commun.">
        <title>Thousands of microbial genomes shed light on interconnected biogeochemical processes in an aquifer system.</title>
        <authorList>
            <person name="Anantharaman K."/>
            <person name="Brown C.T."/>
            <person name="Hug L.A."/>
            <person name="Sharon I."/>
            <person name="Castelle C.J."/>
            <person name="Probst A.J."/>
            <person name="Thomas B.C."/>
            <person name="Singh A."/>
            <person name="Wilkins M.J."/>
            <person name="Karaoz U."/>
            <person name="Brodie E.L."/>
            <person name="Williams K.H."/>
            <person name="Hubbard S.S."/>
            <person name="Banfield J.F."/>
        </authorList>
    </citation>
    <scope>NUCLEOTIDE SEQUENCE [LARGE SCALE GENOMIC DNA]</scope>
</reference>
<protein>
    <recommendedName>
        <fullName evidence="3">Phage antirepressor protein</fullName>
    </recommendedName>
</protein>
<evidence type="ECO:0000313" key="2">
    <source>
        <dbReference type="Proteomes" id="UP000178149"/>
    </source>
</evidence>
<sequence>MNSAKTQSHIAIFKGQQIRKTIYNKEWWFVVEDIISVLVDTVNIKDYINKMRVRDPELSKGYG</sequence>
<evidence type="ECO:0000313" key="1">
    <source>
        <dbReference type="EMBL" id="OGG95614.1"/>
    </source>
</evidence>
<name>A0A1F6GBZ8_9BACT</name>
<accession>A0A1F6GBZ8</accession>
<comment type="caution">
    <text evidence="1">The sequence shown here is derived from an EMBL/GenBank/DDBJ whole genome shotgun (WGS) entry which is preliminary data.</text>
</comment>
<dbReference type="AlphaFoldDB" id="A0A1F6GBZ8"/>
<dbReference type="EMBL" id="MFMV01000059">
    <property type="protein sequence ID" value="OGG95614.1"/>
    <property type="molecule type" value="Genomic_DNA"/>
</dbReference>
<organism evidence="1 2">
    <name type="scientific">Candidatus Kuenenbacteria bacterium RBG_16_41_7</name>
    <dbReference type="NCBI Taxonomy" id="1798560"/>
    <lineage>
        <taxon>Bacteria</taxon>
        <taxon>Candidatus Kueneniibacteriota</taxon>
    </lineage>
</organism>